<organism evidence="1 2">
    <name type="scientific">Sorangium cellulosum</name>
    <name type="common">Polyangium cellulosum</name>
    <dbReference type="NCBI Taxonomy" id="56"/>
    <lineage>
        <taxon>Bacteria</taxon>
        <taxon>Pseudomonadati</taxon>
        <taxon>Myxococcota</taxon>
        <taxon>Polyangia</taxon>
        <taxon>Polyangiales</taxon>
        <taxon>Polyangiaceae</taxon>
        <taxon>Sorangium</taxon>
    </lineage>
</organism>
<gene>
    <name evidence="1" type="ORF">SOCEGT47_029010</name>
</gene>
<dbReference type="EMBL" id="CP012670">
    <property type="protein sequence ID" value="AUX22399.1"/>
    <property type="molecule type" value="Genomic_DNA"/>
</dbReference>
<name>A0A4P2PZR4_SORCE</name>
<accession>A0A4P2PZR4</accession>
<protein>
    <recommendedName>
        <fullName evidence="3">Antitoxin</fullName>
    </recommendedName>
</protein>
<evidence type="ECO:0008006" key="3">
    <source>
        <dbReference type="Google" id="ProtNLM"/>
    </source>
</evidence>
<proteinExistence type="predicted"/>
<evidence type="ECO:0000313" key="2">
    <source>
        <dbReference type="Proteomes" id="UP000295781"/>
    </source>
</evidence>
<dbReference type="AlphaFoldDB" id="A0A4P2PZR4"/>
<dbReference type="Proteomes" id="UP000295781">
    <property type="component" value="Chromosome"/>
</dbReference>
<reference evidence="1 2" key="1">
    <citation type="submission" date="2015-09" db="EMBL/GenBank/DDBJ databases">
        <title>Sorangium comparison.</title>
        <authorList>
            <person name="Zaburannyi N."/>
            <person name="Bunk B."/>
            <person name="Overmann J."/>
            <person name="Mueller R."/>
        </authorList>
    </citation>
    <scope>NUCLEOTIDE SEQUENCE [LARGE SCALE GENOMIC DNA]</scope>
    <source>
        <strain evidence="1 2">So ceGT47</strain>
    </source>
</reference>
<sequence length="64" mass="7432">MMNMTRHKHLRLDQSKIDRAKKLLGAKTEQETIERALDLVLGEEPILKVHRRIKAVGGFEDPLR</sequence>
<evidence type="ECO:0000313" key="1">
    <source>
        <dbReference type="EMBL" id="AUX22399.1"/>
    </source>
</evidence>